<dbReference type="InterPro" id="IPR006330">
    <property type="entry name" value="Ado/ade_deaminase"/>
</dbReference>
<dbReference type="Gene3D" id="3.20.20.140">
    <property type="entry name" value="Metal-dependent hydrolases"/>
    <property type="match status" value="1"/>
</dbReference>
<dbReference type="GO" id="GO:0006154">
    <property type="term" value="P:adenosine catabolic process"/>
    <property type="evidence" value="ECO:0007669"/>
    <property type="project" value="InterPro"/>
</dbReference>
<keyword evidence="7" id="KW-0732">Signal</keyword>
<evidence type="ECO:0000259" key="10">
    <source>
        <dbReference type="Pfam" id="PF00962"/>
    </source>
</evidence>
<comment type="similarity">
    <text evidence="3">Belongs to the metallo-dependent hydrolases superfamily. Adenosine and AMP deaminases family. ADGF subfamily.</text>
</comment>
<dbReference type="InterPro" id="IPR001365">
    <property type="entry name" value="A_deaminase_dom"/>
</dbReference>
<evidence type="ECO:0000256" key="8">
    <source>
        <dbReference type="ARBA" id="ARBA00022801"/>
    </source>
</evidence>
<dbReference type="SUPFAM" id="SSF51556">
    <property type="entry name" value="Metallo-dependent hydrolases"/>
    <property type="match status" value="1"/>
</dbReference>
<evidence type="ECO:0000256" key="4">
    <source>
        <dbReference type="ARBA" id="ARBA00012784"/>
    </source>
</evidence>
<gene>
    <name evidence="12" type="ORF">V1264_001331</name>
</gene>
<evidence type="ECO:0000256" key="3">
    <source>
        <dbReference type="ARBA" id="ARBA00006083"/>
    </source>
</evidence>
<evidence type="ECO:0000256" key="1">
    <source>
        <dbReference type="ARBA" id="ARBA00001947"/>
    </source>
</evidence>
<evidence type="ECO:0000259" key="11">
    <source>
        <dbReference type="Pfam" id="PF08451"/>
    </source>
</evidence>
<evidence type="ECO:0000313" key="13">
    <source>
        <dbReference type="Proteomes" id="UP001374579"/>
    </source>
</evidence>
<dbReference type="GO" id="GO:0046103">
    <property type="term" value="P:inosine biosynthetic process"/>
    <property type="evidence" value="ECO:0007669"/>
    <property type="project" value="TreeGrafter"/>
</dbReference>
<feature type="domain" description="Adenosine/AMP deaminase N-terminal" evidence="11">
    <location>
        <begin position="13"/>
        <end position="89"/>
    </location>
</feature>
<comment type="cofactor">
    <cofactor evidence="1">
        <name>Zn(2+)</name>
        <dbReference type="ChEBI" id="CHEBI:29105"/>
    </cofactor>
</comment>
<keyword evidence="13" id="KW-1185">Reference proteome</keyword>
<dbReference type="NCBIfam" id="TIGR01431">
    <property type="entry name" value="adm_rel"/>
    <property type="match status" value="1"/>
</dbReference>
<dbReference type="FunFam" id="3.20.20.140:FF:000017">
    <property type="entry name" value="Adenosine deaminase 2"/>
    <property type="match status" value="1"/>
</dbReference>
<dbReference type="GO" id="GO:0005615">
    <property type="term" value="C:extracellular space"/>
    <property type="evidence" value="ECO:0007669"/>
    <property type="project" value="InterPro"/>
</dbReference>
<dbReference type="GO" id="GO:0046872">
    <property type="term" value="F:metal ion binding"/>
    <property type="evidence" value="ECO:0007669"/>
    <property type="project" value="UniProtKB-KW"/>
</dbReference>
<dbReference type="GO" id="GO:0004000">
    <property type="term" value="F:adenosine deaminase activity"/>
    <property type="evidence" value="ECO:0007669"/>
    <property type="project" value="InterPro"/>
</dbReference>
<comment type="subcellular location">
    <subcellularLocation>
        <location evidence="2">Secreted</location>
    </subcellularLocation>
</comment>
<evidence type="ECO:0000256" key="7">
    <source>
        <dbReference type="ARBA" id="ARBA00022729"/>
    </source>
</evidence>
<keyword evidence="6" id="KW-0479">Metal-binding</keyword>
<protein>
    <recommendedName>
        <fullName evidence="4">adenosine deaminase</fullName>
        <ecNumber evidence="4">3.5.4.4</ecNumber>
    </recommendedName>
</protein>
<evidence type="ECO:0000256" key="2">
    <source>
        <dbReference type="ARBA" id="ARBA00004613"/>
    </source>
</evidence>
<dbReference type="Proteomes" id="UP001374579">
    <property type="component" value="Unassembled WGS sequence"/>
</dbReference>
<sequence length="500" mass="57743">MVAAERSIVALNTDIYLERRQQALQLQRSMRLGAKQVLNEKEELVNQKLMQWKQREINQSLWEGTPFPPELHFFRARPFIDNSPVFHFIRQLPKGGNLHNHFGASVSLEWFVQNVTYRPHCYVCRTGDGLPLFHFFHVPHHNPDCQWRLVAGERDEYSDTEAYDTDLARNISVVVEDPETAYPSIRSIWLRFEPYFIGVLGAVNYLPVFSDYLWRTLEEFLQDGVQYLEIRFTIELYDLDGSYSDEYMVVTVQDVVQRFKQQHPDFIDAKIIIASIKGKTMEQQMQAVTSTVQLCEKFPDDVLGFDLIQHEDTTPMLLDLLHILRRPASPSSVGTPFFFHAGETAWTDLTDENLVDAVLLNTTRIGHGYALLKHPWVLEQVRERGIAIEINPISNQVLKLVTDLRNHPGSVLLSQDYPVVVASDDPAVWGATPLSHDFYVTFMALASTKDDLRVLKQLAINSLRYSALKSREKEAAMKKWEHSYNRFIDDMYATYVGNEE</sequence>
<evidence type="ECO:0000256" key="9">
    <source>
        <dbReference type="ARBA" id="ARBA00047764"/>
    </source>
</evidence>
<dbReference type="AlphaFoldDB" id="A0AAN9GP15"/>
<dbReference type="PANTHER" id="PTHR11409">
    <property type="entry name" value="ADENOSINE DEAMINASE"/>
    <property type="match status" value="1"/>
</dbReference>
<comment type="catalytic activity">
    <reaction evidence="9">
        <text>adenosine + H2O + H(+) = inosine + NH4(+)</text>
        <dbReference type="Rhea" id="RHEA:24408"/>
        <dbReference type="ChEBI" id="CHEBI:15377"/>
        <dbReference type="ChEBI" id="CHEBI:15378"/>
        <dbReference type="ChEBI" id="CHEBI:16335"/>
        <dbReference type="ChEBI" id="CHEBI:17596"/>
        <dbReference type="ChEBI" id="CHEBI:28938"/>
        <dbReference type="EC" id="3.5.4.4"/>
    </reaction>
</comment>
<keyword evidence="8" id="KW-0378">Hydrolase</keyword>
<evidence type="ECO:0000313" key="12">
    <source>
        <dbReference type="EMBL" id="KAK7115474.1"/>
    </source>
</evidence>
<keyword evidence="5" id="KW-0964">Secreted</keyword>
<organism evidence="12 13">
    <name type="scientific">Littorina saxatilis</name>
    <dbReference type="NCBI Taxonomy" id="31220"/>
    <lineage>
        <taxon>Eukaryota</taxon>
        <taxon>Metazoa</taxon>
        <taxon>Spiralia</taxon>
        <taxon>Lophotrochozoa</taxon>
        <taxon>Mollusca</taxon>
        <taxon>Gastropoda</taxon>
        <taxon>Caenogastropoda</taxon>
        <taxon>Littorinimorpha</taxon>
        <taxon>Littorinoidea</taxon>
        <taxon>Littorinidae</taxon>
        <taxon>Littorina</taxon>
    </lineage>
</organism>
<dbReference type="EC" id="3.5.4.4" evidence="4"/>
<accession>A0AAN9GP15</accession>
<dbReference type="InterPro" id="IPR006331">
    <property type="entry name" value="ADGF"/>
</dbReference>
<proteinExistence type="inferred from homology"/>
<dbReference type="Pfam" id="PF00962">
    <property type="entry name" value="A_deaminase"/>
    <property type="match status" value="1"/>
</dbReference>
<reference evidence="12 13" key="1">
    <citation type="submission" date="2024-02" db="EMBL/GenBank/DDBJ databases">
        <title>Chromosome-scale genome assembly of the rough periwinkle Littorina saxatilis.</title>
        <authorList>
            <person name="De Jode A."/>
            <person name="Faria R."/>
            <person name="Formenti G."/>
            <person name="Sims Y."/>
            <person name="Smith T.P."/>
            <person name="Tracey A."/>
            <person name="Wood J.M.D."/>
            <person name="Zagrodzka Z.B."/>
            <person name="Johannesson K."/>
            <person name="Butlin R.K."/>
            <person name="Leder E.H."/>
        </authorList>
    </citation>
    <scope>NUCLEOTIDE SEQUENCE [LARGE SCALE GENOMIC DNA]</scope>
    <source>
        <strain evidence="12">Snail1</strain>
        <tissue evidence="12">Muscle</tissue>
    </source>
</reference>
<comment type="caution">
    <text evidence="12">The sequence shown here is derived from an EMBL/GenBank/DDBJ whole genome shotgun (WGS) entry which is preliminary data.</text>
</comment>
<feature type="domain" description="Adenosine deaminase" evidence="10">
    <location>
        <begin position="210"/>
        <end position="476"/>
    </location>
</feature>
<dbReference type="InterPro" id="IPR032466">
    <property type="entry name" value="Metal_Hydrolase"/>
</dbReference>
<name>A0AAN9GP15_9CAEN</name>
<dbReference type="InterPro" id="IPR013659">
    <property type="entry name" value="A_deaminase_N"/>
</dbReference>
<dbReference type="EMBL" id="JBAMIC010000001">
    <property type="protein sequence ID" value="KAK7115474.1"/>
    <property type="molecule type" value="Genomic_DNA"/>
</dbReference>
<evidence type="ECO:0000256" key="5">
    <source>
        <dbReference type="ARBA" id="ARBA00022525"/>
    </source>
</evidence>
<evidence type="ECO:0000256" key="6">
    <source>
        <dbReference type="ARBA" id="ARBA00022723"/>
    </source>
</evidence>
<dbReference type="PANTHER" id="PTHR11409:SF39">
    <property type="entry name" value="ADENOSINE DEAMINASE 2"/>
    <property type="match status" value="1"/>
</dbReference>
<dbReference type="Pfam" id="PF08451">
    <property type="entry name" value="A_deaminase_N"/>
    <property type="match status" value="1"/>
</dbReference>